<organism evidence="2 3">
    <name type="scientific">Salmonella enterica subsp. arizonae</name>
    <dbReference type="NCBI Taxonomy" id="59203"/>
    <lineage>
        <taxon>Bacteria</taxon>
        <taxon>Pseudomonadati</taxon>
        <taxon>Pseudomonadota</taxon>
        <taxon>Gammaproteobacteria</taxon>
        <taxon>Enterobacterales</taxon>
        <taxon>Enterobacteriaceae</taxon>
        <taxon>Salmonella</taxon>
    </lineage>
</organism>
<evidence type="ECO:0000256" key="1">
    <source>
        <dbReference type="SAM" id="Phobius"/>
    </source>
</evidence>
<name>A0A379SWN8_SALER</name>
<reference evidence="2 3" key="1">
    <citation type="submission" date="2018-06" db="EMBL/GenBank/DDBJ databases">
        <authorList>
            <consortium name="Pathogen Informatics"/>
            <person name="Doyle S."/>
        </authorList>
    </citation>
    <scope>NUCLEOTIDE SEQUENCE [LARGE SCALE GENOMIC DNA]</scope>
    <source>
        <strain evidence="2 3">NCTC7304</strain>
    </source>
</reference>
<evidence type="ECO:0000313" key="2">
    <source>
        <dbReference type="EMBL" id="SUG33271.1"/>
    </source>
</evidence>
<gene>
    <name evidence="2" type="primary">smvA_2</name>
    <name evidence="2" type="ORF">NCTC7304_02744</name>
</gene>
<keyword evidence="1" id="KW-0812">Transmembrane</keyword>
<protein>
    <submittedName>
        <fullName evidence="2">Methyl viologen resistance protein SmvA</fullName>
    </submittedName>
</protein>
<keyword evidence="1" id="KW-0472">Membrane</keyword>
<sequence>MAYELGAGLGIAIFGLLLSRSFSASIRLPAGLEAQEITRASSSMGEAVQLANSLPPTLGQAILDAARHAFIWSHSVALSSAGSMLLLLAVGMWFSLAKANADNITPGEISA</sequence>
<feature type="transmembrane region" description="Helical" evidence="1">
    <location>
        <begin position="71"/>
        <end position="94"/>
    </location>
</feature>
<keyword evidence="1" id="KW-1133">Transmembrane helix</keyword>
<accession>A0A379SWN8</accession>
<dbReference type="Proteomes" id="UP000254762">
    <property type="component" value="Unassembled WGS sequence"/>
</dbReference>
<dbReference type="EMBL" id="UGXD01000002">
    <property type="protein sequence ID" value="SUG33271.1"/>
    <property type="molecule type" value="Genomic_DNA"/>
</dbReference>
<proteinExistence type="predicted"/>
<dbReference type="AlphaFoldDB" id="A0A379SWN8"/>
<evidence type="ECO:0000313" key="3">
    <source>
        <dbReference type="Proteomes" id="UP000254762"/>
    </source>
</evidence>